<evidence type="ECO:0000256" key="6">
    <source>
        <dbReference type="ARBA" id="ARBA00022842"/>
    </source>
</evidence>
<keyword evidence="6 13" id="KW-0460">Magnesium</keyword>
<evidence type="ECO:0000256" key="8">
    <source>
        <dbReference type="ARBA" id="ARBA00023134"/>
    </source>
</evidence>
<feature type="binding site" evidence="13">
    <location>
        <position position="26"/>
    </location>
    <ligand>
        <name>Mg(2+)</name>
        <dbReference type="ChEBI" id="CHEBI:18420"/>
    </ligand>
</feature>
<dbReference type="NCBIfam" id="TIGR00485">
    <property type="entry name" value="EF-Tu"/>
    <property type="match status" value="1"/>
</dbReference>
<dbReference type="NCBIfam" id="NF000766">
    <property type="entry name" value="PRK00049.1"/>
    <property type="match status" value="1"/>
</dbReference>
<evidence type="ECO:0000259" key="14">
    <source>
        <dbReference type="PROSITE" id="PS51722"/>
    </source>
</evidence>
<dbReference type="Pfam" id="PF03144">
    <property type="entry name" value="GTP_EFTU_D2"/>
    <property type="match status" value="1"/>
</dbReference>
<comment type="similarity">
    <text evidence="1 13">Belongs to the TRAFAC class translation factor GTPase superfamily. Classic translation factor GTPase family. EF-Tu/EF-1A subfamily.</text>
</comment>
<dbReference type="Gene3D" id="2.40.30.10">
    <property type="entry name" value="Translation factors"/>
    <property type="match status" value="2"/>
</dbReference>
<dbReference type="AlphaFoldDB" id="A0A9N7BTL6"/>
<dbReference type="GO" id="GO:0000287">
    <property type="term" value="F:magnesium ion binding"/>
    <property type="evidence" value="ECO:0007669"/>
    <property type="project" value="UniProtKB-UniRule"/>
</dbReference>
<evidence type="ECO:0000256" key="3">
    <source>
        <dbReference type="ARBA" id="ARBA00022741"/>
    </source>
</evidence>
<dbReference type="Pfam" id="PF03143">
    <property type="entry name" value="GTP_EFTU_D3"/>
    <property type="match status" value="1"/>
</dbReference>
<dbReference type="Gene3D" id="3.40.50.300">
    <property type="entry name" value="P-loop containing nucleotide triphosphate hydrolases"/>
    <property type="match status" value="1"/>
</dbReference>
<dbReference type="CDD" id="cd03707">
    <property type="entry name" value="EFTU_III"/>
    <property type="match status" value="1"/>
</dbReference>
<dbReference type="CDD" id="cd03697">
    <property type="entry name" value="EFTU_II"/>
    <property type="match status" value="1"/>
</dbReference>
<dbReference type="PRINTS" id="PR00315">
    <property type="entry name" value="ELONGATNFCT"/>
</dbReference>
<dbReference type="Proteomes" id="UP001056268">
    <property type="component" value="Chromosome"/>
</dbReference>
<comment type="catalytic activity">
    <reaction evidence="13">
        <text>GTP + H2O = GDP + phosphate + H(+)</text>
        <dbReference type="Rhea" id="RHEA:19669"/>
        <dbReference type="ChEBI" id="CHEBI:15377"/>
        <dbReference type="ChEBI" id="CHEBI:15378"/>
        <dbReference type="ChEBI" id="CHEBI:37565"/>
        <dbReference type="ChEBI" id="CHEBI:43474"/>
        <dbReference type="ChEBI" id="CHEBI:58189"/>
        <dbReference type="EC" id="3.6.5.3"/>
    </reaction>
</comment>
<dbReference type="SUPFAM" id="SSF52540">
    <property type="entry name" value="P-loop containing nucleoside triphosphate hydrolases"/>
    <property type="match status" value="1"/>
</dbReference>
<protein>
    <recommendedName>
        <fullName evidence="9 13">Elongation factor Tu</fullName>
        <shortName evidence="13">EF-Tu</shortName>
        <ecNumber evidence="13">3.6.5.3</ecNumber>
    </recommendedName>
</protein>
<feature type="binding site" evidence="13">
    <location>
        <begin position="19"/>
        <end position="26"/>
    </location>
    <ligand>
        <name>GTP</name>
        <dbReference type="ChEBI" id="CHEBI:37565"/>
    </ligand>
</feature>
<dbReference type="CDD" id="cd01884">
    <property type="entry name" value="EF_Tu"/>
    <property type="match status" value="1"/>
</dbReference>
<feature type="binding site" evidence="13">
    <location>
        <begin position="136"/>
        <end position="139"/>
    </location>
    <ligand>
        <name>GTP</name>
        <dbReference type="ChEBI" id="CHEBI:37565"/>
    </ligand>
</feature>
<evidence type="ECO:0000256" key="4">
    <source>
        <dbReference type="ARBA" id="ARBA00022768"/>
    </source>
</evidence>
<evidence type="ECO:0000256" key="13">
    <source>
        <dbReference type="HAMAP-Rule" id="MF_00118"/>
    </source>
</evidence>
<evidence type="ECO:0000256" key="10">
    <source>
        <dbReference type="ARBA" id="ARBA00058140"/>
    </source>
</evidence>
<dbReference type="InterPro" id="IPR004161">
    <property type="entry name" value="EFTu-like_2"/>
</dbReference>
<feature type="domain" description="Tr-type G" evidence="14">
    <location>
        <begin position="10"/>
        <end position="204"/>
    </location>
</feature>
<dbReference type="GO" id="GO:0003746">
    <property type="term" value="F:translation elongation factor activity"/>
    <property type="evidence" value="ECO:0007669"/>
    <property type="project" value="UniProtKB-UniRule"/>
</dbReference>
<dbReference type="GO" id="GO:0005525">
    <property type="term" value="F:GTP binding"/>
    <property type="evidence" value="ECO:0007669"/>
    <property type="project" value="UniProtKB-UniRule"/>
</dbReference>
<dbReference type="NCBIfam" id="TIGR00231">
    <property type="entry name" value="small_GTP"/>
    <property type="match status" value="1"/>
</dbReference>
<evidence type="ECO:0000313" key="18">
    <source>
        <dbReference type="Proteomes" id="UP001056268"/>
    </source>
</evidence>
<dbReference type="InterPro" id="IPR041709">
    <property type="entry name" value="EF-Tu_GTP-bd"/>
</dbReference>
<dbReference type="InterPro" id="IPR050055">
    <property type="entry name" value="EF-Tu_GTPase"/>
</dbReference>
<dbReference type="NCBIfam" id="NF009372">
    <property type="entry name" value="PRK12735.1"/>
    <property type="match status" value="1"/>
</dbReference>
<dbReference type="InterPro" id="IPR000795">
    <property type="entry name" value="T_Tr_GTP-bd_dom"/>
</dbReference>
<keyword evidence="3 13" id="KW-0547">Nucleotide-binding</keyword>
<evidence type="ECO:0000256" key="2">
    <source>
        <dbReference type="ARBA" id="ARBA00022723"/>
    </source>
</evidence>
<keyword evidence="2 13" id="KW-0479">Metal-binding</keyword>
<dbReference type="PANTHER" id="PTHR43721:SF22">
    <property type="entry name" value="ELONGATION FACTOR TU, MITOCHONDRIAL"/>
    <property type="match status" value="1"/>
</dbReference>
<accession>A0A9N7BTL6</accession>
<dbReference type="PROSITE" id="PS51722">
    <property type="entry name" value="G_TR_2"/>
    <property type="match status" value="1"/>
</dbReference>
<dbReference type="SUPFAM" id="SSF50447">
    <property type="entry name" value="Translation proteins"/>
    <property type="match status" value="1"/>
</dbReference>
<dbReference type="EMBL" id="CP010969">
    <property type="protein sequence ID" value="AJQ52085.1"/>
    <property type="molecule type" value="Genomic_DNA"/>
</dbReference>
<dbReference type="InterPro" id="IPR009000">
    <property type="entry name" value="Transl_B-barrel_sf"/>
</dbReference>
<evidence type="ECO:0000256" key="9">
    <source>
        <dbReference type="ARBA" id="ARBA00029554"/>
    </source>
</evidence>
<comment type="subcellular location">
    <subcellularLocation>
        <location evidence="13">Cytoplasm</location>
    </subcellularLocation>
</comment>
<dbReference type="SUPFAM" id="SSF50465">
    <property type="entry name" value="EF-Tu/eEF-1alpha/eIF2-gamma C-terminal domain"/>
    <property type="match status" value="1"/>
</dbReference>
<evidence type="ECO:0000256" key="7">
    <source>
        <dbReference type="ARBA" id="ARBA00022917"/>
    </source>
</evidence>
<dbReference type="Proteomes" id="UP000077462">
    <property type="component" value="Chromosome"/>
</dbReference>
<dbReference type="Pfam" id="PF00009">
    <property type="entry name" value="GTP_EFTU"/>
    <property type="match status" value="1"/>
</dbReference>
<proteinExistence type="inferred from homology"/>
<reference evidence="15 17" key="1">
    <citation type="journal article" date="2016" name="Genome Announc.">
        <title>Genome Sequence of the Tick-Borne Pathogen Rickettsia raoultii.</title>
        <authorList>
            <person name="El Karkouri K."/>
            <person name="Mediannikov O."/>
            <person name="Robert C."/>
            <person name="Raoult D."/>
            <person name="Fournier P.E."/>
        </authorList>
    </citation>
    <scope>NUCLEOTIDE SEQUENCE [LARGE SCALE GENOMIC DNA]</scope>
    <source>
        <strain evidence="15 17">Khabarovsk</strain>
    </source>
</reference>
<evidence type="ECO:0000256" key="5">
    <source>
        <dbReference type="ARBA" id="ARBA00022801"/>
    </source>
</evidence>
<evidence type="ECO:0000313" key="15">
    <source>
        <dbReference type="EMBL" id="AJQ52085.1"/>
    </source>
</evidence>
<dbReference type="FunFam" id="3.40.50.300:FF:000003">
    <property type="entry name" value="Elongation factor Tu"/>
    <property type="match status" value="1"/>
</dbReference>
<keyword evidence="13" id="KW-0963">Cytoplasm</keyword>
<keyword evidence="8 13" id="KW-0342">GTP-binding</keyword>
<comment type="function">
    <text evidence="13">GTP hydrolase that promotes the GTP-dependent binding of aminoacyl-tRNA to the A-site of ribosomes during protein biosynthesis.</text>
</comment>
<dbReference type="GO" id="GO:0003924">
    <property type="term" value="F:GTPase activity"/>
    <property type="evidence" value="ECO:0007669"/>
    <property type="project" value="UniProtKB-UniRule"/>
</dbReference>
<dbReference type="InterPro" id="IPR005225">
    <property type="entry name" value="Small_GTP-bd"/>
</dbReference>
<dbReference type="NCBIfam" id="NF009373">
    <property type="entry name" value="PRK12736.1"/>
    <property type="match status" value="1"/>
</dbReference>
<evidence type="ECO:0000256" key="12">
    <source>
        <dbReference type="ARBA" id="ARBA00064283"/>
    </source>
</evidence>
<evidence type="ECO:0000256" key="1">
    <source>
        <dbReference type="ARBA" id="ARBA00007249"/>
    </source>
</evidence>
<dbReference type="PROSITE" id="PS00301">
    <property type="entry name" value="G_TR_1"/>
    <property type="match status" value="1"/>
</dbReference>
<sequence length="394" mass="42864">MAKAKFERTKPHVNIGTIGHVDHGKTSLTAAITIVLAKTGGAQATAYDQIDAAPEEKERGITISTAHVEYETKNRHYAHVDCPGHADYVKNMITGAAQMDGAILVVSAADGPMPQTREHILLAKQVGVPAMVVFLNKVDMVDDPDLLELVEMEVRELLSKYGFPGDEIPIIKGSALQALEGKPEGEKAINELMDAVDSYIPQPVRATDKPFLMPIEDVFSISGRGTVVTGRVESGIIKVGEEIEIVGLKDTQKTTCTGVEMFRKLLDEGQAGDNVGILLRGTKREEVERGQVLAKPGSIKPHDKFEAEVYVLSKEEGGRHTPFTNDYRPQFYFRTTDVTGTIKLPADKQMVMPGDNATFTVELIKPIAMQEGLKFSIREGGRTVGAGVVTKINN</sequence>
<dbReference type="InterPro" id="IPR033720">
    <property type="entry name" value="EFTU_2"/>
</dbReference>
<keyword evidence="5 13" id="KW-0378">Hydrolase</keyword>
<dbReference type="InterPro" id="IPR004541">
    <property type="entry name" value="Transl_elong_EFTu/EF1A_bac/org"/>
</dbReference>
<comment type="subunit">
    <text evidence="11">Monomer. Heterotetramer composed of two EF-Ts.EF-Tu dimer complexes.</text>
</comment>
<dbReference type="InterPro" id="IPR009001">
    <property type="entry name" value="Transl_elong_EF1A/Init_IF2_C"/>
</dbReference>
<keyword evidence="4 13" id="KW-0251">Elongation factor</keyword>
<keyword evidence="7 13" id="KW-0648">Protein biosynthesis</keyword>
<dbReference type="EC" id="3.6.5.3" evidence="13"/>
<evidence type="ECO:0000313" key="16">
    <source>
        <dbReference type="EMBL" id="URW77363.1"/>
    </source>
</evidence>
<dbReference type="GO" id="GO:0005737">
    <property type="term" value="C:cytoplasm"/>
    <property type="evidence" value="ECO:0007669"/>
    <property type="project" value="UniProtKB-SubCell"/>
</dbReference>
<dbReference type="InterPro" id="IPR027417">
    <property type="entry name" value="P-loop_NTPase"/>
</dbReference>
<keyword evidence="18" id="KW-1185">Reference proteome</keyword>
<evidence type="ECO:0000313" key="17">
    <source>
        <dbReference type="Proteomes" id="UP000077462"/>
    </source>
</evidence>
<name>A0A9N7BTL6_RICCR</name>
<feature type="binding site" evidence="13">
    <location>
        <begin position="81"/>
        <end position="85"/>
    </location>
    <ligand>
        <name>GTP</name>
        <dbReference type="ChEBI" id="CHEBI:37565"/>
    </ligand>
</feature>
<evidence type="ECO:0000256" key="11">
    <source>
        <dbReference type="ARBA" id="ARBA00063778"/>
    </source>
</evidence>
<reference evidence="16" key="2">
    <citation type="submission" date="2022-05" db="EMBL/GenBank/DDBJ databases">
        <title>Tracking Rickettsia raoultii infection dynamics in vivo by bioorthogonal metabolic labeling.</title>
        <authorList>
            <person name="Zhu D.-Y."/>
            <person name="Jia N."/>
            <person name="Li C."/>
            <person name="Zhang M.-Z."/>
            <person name="Liu H.-B."/>
            <person name="Cao W.-C."/>
        </authorList>
    </citation>
    <scope>NUCLEOTIDE SEQUENCE</scope>
    <source>
        <strain evidence="16">BIME</strain>
    </source>
</reference>
<comment type="subunit">
    <text evidence="12">(Microbial infection) Upon infection by bacteriophage Qbeta, part of the viral RNA-dependent RNA polymerase complex, the other subunits are the viral replicase catalytic subunit (AC P14647), host ribosomal protein S1 and EF-Ts.</text>
</comment>
<gene>
    <name evidence="13 15" type="primary">tuf</name>
    <name evidence="16" type="ORF">NBT09_04940</name>
    <name evidence="15" type="ORF">UQ52_05460</name>
</gene>
<comment type="function">
    <text evidence="10">May play an important regulatory role in cell growth and in the bacterial response to nutrient deprivation.</text>
</comment>
<organism evidence="15 17">
    <name type="scientific">Rickettsia conorii subsp. raoultii</name>
    <dbReference type="NCBI Taxonomy" id="369822"/>
    <lineage>
        <taxon>Bacteria</taxon>
        <taxon>Pseudomonadati</taxon>
        <taxon>Pseudomonadota</taxon>
        <taxon>Alphaproteobacteria</taxon>
        <taxon>Rickettsiales</taxon>
        <taxon>Rickettsiaceae</taxon>
        <taxon>Rickettsieae</taxon>
        <taxon>Rickettsia</taxon>
        <taxon>spotted fever group</taxon>
    </lineage>
</organism>
<dbReference type="EMBL" id="CP098324">
    <property type="protein sequence ID" value="URW77363.1"/>
    <property type="molecule type" value="Genomic_DNA"/>
</dbReference>
<dbReference type="InterPro" id="IPR031157">
    <property type="entry name" value="G_TR_CS"/>
</dbReference>
<dbReference type="HAMAP" id="MF_00118_B">
    <property type="entry name" value="EF_Tu_B"/>
    <property type="match status" value="1"/>
</dbReference>
<dbReference type="InterPro" id="IPR004160">
    <property type="entry name" value="Transl_elong_EFTu/EF1A_C"/>
</dbReference>
<dbReference type="PANTHER" id="PTHR43721">
    <property type="entry name" value="ELONGATION FACTOR TU-RELATED"/>
    <property type="match status" value="1"/>
</dbReference>
<dbReference type="RefSeq" id="WP_017442489.1">
    <property type="nucleotide sequence ID" value="NZ_CP010969.1"/>
</dbReference>
<dbReference type="FunFam" id="2.40.30.10:FF:000001">
    <property type="entry name" value="Elongation factor Tu"/>
    <property type="match status" value="1"/>
</dbReference>